<keyword evidence="2" id="KW-1185">Reference proteome</keyword>
<reference evidence="1" key="1">
    <citation type="submission" date="2020-12" db="EMBL/GenBank/DDBJ databases">
        <title>WGS assembly of Carya illinoinensis cv. Pawnee.</title>
        <authorList>
            <person name="Platts A."/>
            <person name="Shu S."/>
            <person name="Wright S."/>
            <person name="Barry K."/>
            <person name="Edger P."/>
            <person name="Pires J.C."/>
            <person name="Schmutz J."/>
        </authorList>
    </citation>
    <scope>NUCLEOTIDE SEQUENCE</scope>
    <source>
        <tissue evidence="1">Leaf</tissue>
    </source>
</reference>
<gene>
    <name evidence="1" type="ORF">CIPAW_13G045300</name>
</gene>
<comment type="caution">
    <text evidence="1">The sequence shown here is derived from an EMBL/GenBank/DDBJ whole genome shotgun (WGS) entry which is preliminary data.</text>
</comment>
<evidence type="ECO:0000313" key="1">
    <source>
        <dbReference type="EMBL" id="KAG6630795.1"/>
    </source>
</evidence>
<dbReference type="AlphaFoldDB" id="A0A8T1NKC1"/>
<name>A0A8T1NKC1_CARIL</name>
<sequence length="42" mass="4924">MTTYHNELILKNVSHPVTLELQVTKPKQEELLMNVTNNLIYL</sequence>
<protein>
    <submittedName>
        <fullName evidence="1">Uncharacterized protein</fullName>
    </submittedName>
</protein>
<proteinExistence type="predicted"/>
<organism evidence="1 2">
    <name type="scientific">Carya illinoinensis</name>
    <name type="common">Pecan</name>
    <dbReference type="NCBI Taxonomy" id="32201"/>
    <lineage>
        <taxon>Eukaryota</taxon>
        <taxon>Viridiplantae</taxon>
        <taxon>Streptophyta</taxon>
        <taxon>Embryophyta</taxon>
        <taxon>Tracheophyta</taxon>
        <taxon>Spermatophyta</taxon>
        <taxon>Magnoliopsida</taxon>
        <taxon>eudicotyledons</taxon>
        <taxon>Gunneridae</taxon>
        <taxon>Pentapetalae</taxon>
        <taxon>rosids</taxon>
        <taxon>fabids</taxon>
        <taxon>Fagales</taxon>
        <taxon>Juglandaceae</taxon>
        <taxon>Carya</taxon>
    </lineage>
</organism>
<dbReference type="Proteomes" id="UP000811609">
    <property type="component" value="Chromosome 13"/>
</dbReference>
<evidence type="ECO:0000313" key="2">
    <source>
        <dbReference type="Proteomes" id="UP000811609"/>
    </source>
</evidence>
<accession>A0A8T1NKC1</accession>
<dbReference type="EMBL" id="CM031821">
    <property type="protein sequence ID" value="KAG6630795.1"/>
    <property type="molecule type" value="Genomic_DNA"/>
</dbReference>